<keyword evidence="3" id="KW-0547">Nucleotide-binding</keyword>
<dbReference type="PANTHER" id="PTHR43776:SF7">
    <property type="entry name" value="D,D-DIPEPTIDE TRANSPORT ATP-BINDING PROTEIN DDPF-RELATED"/>
    <property type="match status" value="1"/>
</dbReference>
<organism evidence="6 7">
    <name type="scientific">Saccharopolyspora griseoalba</name>
    <dbReference type="NCBI Taxonomy" id="1431848"/>
    <lineage>
        <taxon>Bacteria</taxon>
        <taxon>Bacillati</taxon>
        <taxon>Actinomycetota</taxon>
        <taxon>Actinomycetes</taxon>
        <taxon>Pseudonocardiales</taxon>
        <taxon>Pseudonocardiaceae</taxon>
        <taxon>Saccharopolyspora</taxon>
    </lineage>
</organism>
<dbReference type="PROSITE" id="PS50893">
    <property type="entry name" value="ABC_TRANSPORTER_2"/>
    <property type="match status" value="1"/>
</dbReference>
<dbReference type="RefSeq" id="WP_380662899.1">
    <property type="nucleotide sequence ID" value="NZ_JBHTCJ010000001.1"/>
</dbReference>
<dbReference type="Gene3D" id="3.40.50.300">
    <property type="entry name" value="P-loop containing nucleotide triphosphate hydrolases"/>
    <property type="match status" value="1"/>
</dbReference>
<proteinExistence type="inferred from homology"/>
<reference evidence="7" key="1">
    <citation type="journal article" date="2019" name="Int. J. Syst. Evol. Microbiol.">
        <title>The Global Catalogue of Microorganisms (GCM) 10K type strain sequencing project: providing services to taxonomists for standard genome sequencing and annotation.</title>
        <authorList>
            <consortium name="The Broad Institute Genomics Platform"/>
            <consortium name="The Broad Institute Genome Sequencing Center for Infectious Disease"/>
            <person name="Wu L."/>
            <person name="Ma J."/>
        </authorList>
    </citation>
    <scope>NUCLEOTIDE SEQUENCE [LARGE SCALE GENOMIC DNA]</scope>
    <source>
        <strain evidence="7">WLHS5</strain>
    </source>
</reference>
<dbReference type="InterPro" id="IPR027417">
    <property type="entry name" value="P-loop_NTPase"/>
</dbReference>
<gene>
    <name evidence="6" type="ORF">ACFQRI_00725</name>
</gene>
<accession>A0ABW2LFW9</accession>
<sequence length="265" mass="28987">MSSTGEVLFDLRGVGRSYPDARGGFLRRVRQVAALREVDLTVRRGVNLGVVGESGAGKSTLLRLLTALDRPATGSIHYRGHELRPDRPRSLHQFRREVQMVFQDPTSSLDPRWRVRDVVAEPLVCLGIGGDHRQRVAEALQEVELEPGTAERLPAELSGGQRQRVALARALAPDPDVLVADEPVSALDVSTRARVVELLARLVQDRGLTLALVSHDLGVVRRLCGEVAVLDDGHLAELGPTEEVFAAPRTPCTRKLLDAVPRIPR</sequence>
<dbReference type="CDD" id="cd03257">
    <property type="entry name" value="ABC_NikE_OppD_transporters"/>
    <property type="match status" value="1"/>
</dbReference>
<dbReference type="InterPro" id="IPR017871">
    <property type="entry name" value="ABC_transporter-like_CS"/>
</dbReference>
<evidence type="ECO:0000259" key="5">
    <source>
        <dbReference type="PROSITE" id="PS50893"/>
    </source>
</evidence>
<evidence type="ECO:0000256" key="2">
    <source>
        <dbReference type="ARBA" id="ARBA00022448"/>
    </source>
</evidence>
<dbReference type="SUPFAM" id="SSF52540">
    <property type="entry name" value="P-loop containing nucleoside triphosphate hydrolases"/>
    <property type="match status" value="1"/>
</dbReference>
<evidence type="ECO:0000256" key="4">
    <source>
        <dbReference type="ARBA" id="ARBA00022840"/>
    </source>
</evidence>
<dbReference type="InterPro" id="IPR003593">
    <property type="entry name" value="AAA+_ATPase"/>
</dbReference>
<protein>
    <submittedName>
        <fullName evidence="6">ABC transporter ATP-binding protein</fullName>
    </submittedName>
</protein>
<evidence type="ECO:0000313" key="6">
    <source>
        <dbReference type="EMBL" id="MFC7339917.1"/>
    </source>
</evidence>
<keyword evidence="7" id="KW-1185">Reference proteome</keyword>
<evidence type="ECO:0000256" key="1">
    <source>
        <dbReference type="ARBA" id="ARBA00005417"/>
    </source>
</evidence>
<dbReference type="PROSITE" id="PS00211">
    <property type="entry name" value="ABC_TRANSPORTER_1"/>
    <property type="match status" value="1"/>
</dbReference>
<dbReference type="InterPro" id="IPR003439">
    <property type="entry name" value="ABC_transporter-like_ATP-bd"/>
</dbReference>
<keyword evidence="4 6" id="KW-0067">ATP-binding</keyword>
<evidence type="ECO:0000256" key="3">
    <source>
        <dbReference type="ARBA" id="ARBA00022741"/>
    </source>
</evidence>
<feature type="domain" description="ABC transporter" evidence="5">
    <location>
        <begin position="9"/>
        <end position="257"/>
    </location>
</feature>
<dbReference type="InterPro" id="IPR050319">
    <property type="entry name" value="ABC_transp_ATP-bind"/>
</dbReference>
<comment type="similarity">
    <text evidence="1">Belongs to the ABC transporter superfamily.</text>
</comment>
<dbReference type="SMART" id="SM00382">
    <property type="entry name" value="AAA"/>
    <property type="match status" value="1"/>
</dbReference>
<dbReference type="GO" id="GO:0005524">
    <property type="term" value="F:ATP binding"/>
    <property type="evidence" value="ECO:0007669"/>
    <property type="project" value="UniProtKB-KW"/>
</dbReference>
<dbReference type="PANTHER" id="PTHR43776">
    <property type="entry name" value="TRANSPORT ATP-BINDING PROTEIN"/>
    <property type="match status" value="1"/>
</dbReference>
<dbReference type="EMBL" id="JBHTCJ010000001">
    <property type="protein sequence ID" value="MFC7339917.1"/>
    <property type="molecule type" value="Genomic_DNA"/>
</dbReference>
<name>A0ABW2LFW9_9PSEU</name>
<evidence type="ECO:0000313" key="7">
    <source>
        <dbReference type="Proteomes" id="UP001596504"/>
    </source>
</evidence>
<dbReference type="Pfam" id="PF00005">
    <property type="entry name" value="ABC_tran"/>
    <property type="match status" value="1"/>
</dbReference>
<dbReference type="Proteomes" id="UP001596504">
    <property type="component" value="Unassembled WGS sequence"/>
</dbReference>
<comment type="caution">
    <text evidence="6">The sequence shown here is derived from an EMBL/GenBank/DDBJ whole genome shotgun (WGS) entry which is preliminary data.</text>
</comment>
<keyword evidence="2" id="KW-0813">Transport</keyword>